<evidence type="ECO:0000259" key="2">
    <source>
        <dbReference type="Pfam" id="PF17899"/>
    </source>
</evidence>
<dbReference type="Gene3D" id="1.10.390.10">
    <property type="entry name" value="Neutral Protease Domain 2"/>
    <property type="match status" value="1"/>
</dbReference>
<protein>
    <submittedName>
        <fullName evidence="3">M61 family metallopeptidase</fullName>
    </submittedName>
</protein>
<dbReference type="AlphaFoldDB" id="A0A5B8SQU8"/>
<evidence type="ECO:0000313" key="4">
    <source>
        <dbReference type="Proteomes" id="UP000321272"/>
    </source>
</evidence>
<dbReference type="KEGG" id="paur:FGL86_10780"/>
<evidence type="ECO:0000313" key="3">
    <source>
        <dbReference type="EMBL" id="QEA39512.1"/>
    </source>
</evidence>
<name>A0A5B8SQU8_9GAMM</name>
<accession>A0A5B8SQU8</accession>
<dbReference type="Pfam" id="PF05299">
    <property type="entry name" value="Peptidase_M61"/>
    <property type="match status" value="1"/>
</dbReference>
<dbReference type="SUPFAM" id="SSF50156">
    <property type="entry name" value="PDZ domain-like"/>
    <property type="match status" value="1"/>
</dbReference>
<dbReference type="InterPro" id="IPR007963">
    <property type="entry name" value="Peptidase_M61_catalytic"/>
</dbReference>
<reference evidence="3 4" key="1">
    <citation type="submission" date="2019-06" db="EMBL/GenBank/DDBJ databases">
        <title>Genome analyses of bacteria isolated from kimchi.</title>
        <authorList>
            <person name="Lee S."/>
            <person name="Ahn S."/>
            <person name="Roh S."/>
        </authorList>
    </citation>
    <scope>NUCLEOTIDE SEQUENCE [LARGE SCALE GENOMIC DNA]</scope>
    <source>
        <strain evidence="3 4">CBA4606</strain>
    </source>
</reference>
<dbReference type="PIRSF" id="PIRSF016493">
    <property type="entry name" value="Glycyl_aminpptds"/>
    <property type="match status" value="1"/>
</dbReference>
<dbReference type="EMBL" id="CP042382">
    <property type="protein sequence ID" value="QEA39512.1"/>
    <property type="molecule type" value="Genomic_DNA"/>
</dbReference>
<dbReference type="InterPro" id="IPR024191">
    <property type="entry name" value="Peptidase_M61"/>
</dbReference>
<gene>
    <name evidence="3" type="ORF">FGL86_10780</name>
</gene>
<feature type="domain" description="Peptidase M61 catalytic" evidence="1">
    <location>
        <begin position="277"/>
        <end position="391"/>
    </location>
</feature>
<dbReference type="InterPro" id="IPR040756">
    <property type="entry name" value="Peptidase_M61_N"/>
</dbReference>
<proteinExistence type="predicted"/>
<dbReference type="Gene3D" id="2.60.40.3650">
    <property type="match status" value="1"/>
</dbReference>
<sequence length="612" mass="69285">MIVDTDRAPIRLHVDATDIARGIFRIEETVPLETKGDIILSLAKWLPAYHASRGGIDLLAGLRIEADGNRCSWTRDPGDAFRFLVDVPRGADRLMVRFQALTPTDSSQGRVLVSDDMLRLQWSALCLYPADMPVDDIRVEAVLRLPAGWIHGTALDVKEETSERIAFSTTDLRTLIDSPVLAGRYAHIERLASDVRLTIVADRADQLPRSREMLHKHRRLVAEADALFVRRPFRRYEFLMSLSDQIGRSGLEHRASSENGVRATYFSDWERSTTEHDLLPHEYTHSWIGKYRVPAGNLQPDFSCMTNELMWVYEGLTQFYGHVLAARSGLISNEQTLGAFALIFTTYDSRPGRQWRPLVDTDMDPIFAARKPQPWRSWQRSEDYYSEGLLIWLEADMLIRTGTKGRRSLDDFVRAFFAPPAGAAPQPPPVPYTRADVIATMSDVFAYDWEAFFAARVDRIAERAPYGGITLGGYRLAWRKSPSDWQSHDQHHHHYFDFTYSLGMQVGSKARIIDVLWDGPAFKAGLVRDMKILAVAGRGYSHGALRDAIDMAQDGNSSIELTVRRLDHVKTVRIEWDGGQRYPVLEAASDTPRHLDALLAPRVDPEPQDDNG</sequence>
<dbReference type="InterPro" id="IPR027268">
    <property type="entry name" value="Peptidase_M4/M1_CTD_sf"/>
</dbReference>
<feature type="domain" description="Peptidase M61 N-terminal" evidence="2">
    <location>
        <begin position="12"/>
        <end position="184"/>
    </location>
</feature>
<evidence type="ECO:0000259" key="1">
    <source>
        <dbReference type="Pfam" id="PF05299"/>
    </source>
</evidence>
<dbReference type="Pfam" id="PF17899">
    <property type="entry name" value="Peptidase_M61_N"/>
    <property type="match status" value="1"/>
</dbReference>
<dbReference type="InterPro" id="IPR036034">
    <property type="entry name" value="PDZ_sf"/>
</dbReference>
<keyword evidence="4" id="KW-1185">Reference proteome</keyword>
<dbReference type="RefSeq" id="WP_147184563.1">
    <property type="nucleotide sequence ID" value="NZ_CP042382.1"/>
</dbReference>
<dbReference type="OrthoDB" id="9778516at2"/>
<dbReference type="Proteomes" id="UP000321272">
    <property type="component" value="Chromosome"/>
</dbReference>
<organism evidence="3 4">
    <name type="scientific">Pistricoccus aurantiacus</name>
    <dbReference type="NCBI Taxonomy" id="1883414"/>
    <lineage>
        <taxon>Bacteria</taxon>
        <taxon>Pseudomonadati</taxon>
        <taxon>Pseudomonadota</taxon>
        <taxon>Gammaproteobacteria</taxon>
        <taxon>Oceanospirillales</taxon>
        <taxon>Halomonadaceae</taxon>
        <taxon>Pistricoccus</taxon>
    </lineage>
</organism>
<dbReference type="Gene3D" id="2.30.42.10">
    <property type="match status" value="1"/>
</dbReference>